<keyword evidence="3" id="KW-1185">Reference proteome</keyword>
<dbReference type="AlphaFoldDB" id="A0A2G9V0W7"/>
<dbReference type="EMBL" id="KZ345145">
    <property type="protein sequence ID" value="PIO75400.1"/>
    <property type="molecule type" value="Genomic_DNA"/>
</dbReference>
<gene>
    <name evidence="2" type="ORF">TELCIR_02554</name>
</gene>
<proteinExistence type="predicted"/>
<dbReference type="Proteomes" id="UP000230423">
    <property type="component" value="Unassembled WGS sequence"/>
</dbReference>
<organism evidence="2 3">
    <name type="scientific">Teladorsagia circumcincta</name>
    <name type="common">Brown stomach worm</name>
    <name type="synonym">Ostertagia circumcincta</name>
    <dbReference type="NCBI Taxonomy" id="45464"/>
    <lineage>
        <taxon>Eukaryota</taxon>
        <taxon>Metazoa</taxon>
        <taxon>Ecdysozoa</taxon>
        <taxon>Nematoda</taxon>
        <taxon>Chromadorea</taxon>
        <taxon>Rhabditida</taxon>
        <taxon>Rhabditina</taxon>
        <taxon>Rhabditomorpha</taxon>
        <taxon>Strongyloidea</taxon>
        <taxon>Trichostrongylidae</taxon>
        <taxon>Teladorsagia</taxon>
    </lineage>
</organism>
<reference evidence="2 3" key="1">
    <citation type="submission" date="2015-09" db="EMBL/GenBank/DDBJ databases">
        <title>Draft genome of the parasitic nematode Teladorsagia circumcincta isolate WARC Sus (inbred).</title>
        <authorList>
            <person name="Mitreva M."/>
        </authorList>
    </citation>
    <scope>NUCLEOTIDE SEQUENCE [LARGE SCALE GENOMIC DNA]</scope>
    <source>
        <strain evidence="2 3">S</strain>
    </source>
</reference>
<keyword evidence="1" id="KW-0175">Coiled coil</keyword>
<dbReference type="OrthoDB" id="5872532at2759"/>
<accession>A0A2G9V0W7</accession>
<evidence type="ECO:0000313" key="3">
    <source>
        <dbReference type="Proteomes" id="UP000230423"/>
    </source>
</evidence>
<name>A0A2G9V0W7_TELCI</name>
<protein>
    <submittedName>
        <fullName evidence="2">Toxin-antitoxin system, antitoxin component, Xre domain protein</fullName>
    </submittedName>
</protein>
<feature type="coiled-coil region" evidence="1">
    <location>
        <begin position="44"/>
        <end position="78"/>
    </location>
</feature>
<evidence type="ECO:0000256" key="1">
    <source>
        <dbReference type="SAM" id="Coils"/>
    </source>
</evidence>
<sequence>MNACQRKNAGGEKVVGEKEREEFWALGIAEMKKGQEIIETRSKIEGLQKQLFGATTLLQQLEIEMNEILRRKSELLGLPVPSTFV</sequence>
<evidence type="ECO:0000313" key="2">
    <source>
        <dbReference type="EMBL" id="PIO75400.1"/>
    </source>
</evidence>